<dbReference type="EMBL" id="AP018400">
    <property type="protein sequence ID" value="BBA91768.1"/>
    <property type="molecule type" value="Genomic_DNA"/>
</dbReference>
<name>A0A2Z5U240_9STRE</name>
<organism evidence="1 2">
    <name type="scientific">Streptococcus ruminantium</name>
    <dbReference type="NCBI Taxonomy" id="1917441"/>
    <lineage>
        <taxon>Bacteria</taxon>
        <taxon>Bacillati</taxon>
        <taxon>Bacillota</taxon>
        <taxon>Bacilli</taxon>
        <taxon>Lactobacillales</taxon>
        <taxon>Streptococcaceae</taxon>
        <taxon>Streptococcus</taxon>
    </lineage>
</organism>
<dbReference type="Proteomes" id="UP000269331">
    <property type="component" value="Chromosome"/>
</dbReference>
<proteinExistence type="predicted"/>
<accession>A0A2Z5U240</accession>
<protein>
    <submittedName>
        <fullName evidence="1">ISL3 family transposase</fullName>
    </submittedName>
</protein>
<evidence type="ECO:0000313" key="2">
    <source>
        <dbReference type="Proteomes" id="UP000269331"/>
    </source>
</evidence>
<dbReference type="AlphaFoldDB" id="A0A2Z5U240"/>
<reference evidence="1 2" key="1">
    <citation type="journal article" date="2018" name="Genome Biol. Evol.">
        <title>Complete Genome Sequence of Streptococcus ruminantium sp. nov. GUT-187T (=DSM 104980T =JCM 31869T), the Type Strain of S. ruminantium, and Comparison with Genome Sequences of Streptococcus suis Strains.</title>
        <authorList>
            <person name="Tohya M."/>
            <person name="Sekizaki T."/>
            <person name="Miyoshi-Akiyama T."/>
        </authorList>
    </citation>
    <scope>NUCLEOTIDE SEQUENCE [LARGE SCALE GENOMIC DNA]</scope>
    <source>
        <strain evidence="1 2">GUT187T</strain>
    </source>
</reference>
<evidence type="ECO:0000313" key="1">
    <source>
        <dbReference type="EMBL" id="BBA91768.1"/>
    </source>
</evidence>
<gene>
    <name evidence="1" type="ORF">SR187_0605</name>
</gene>
<dbReference type="KEGG" id="srq:SR187_0605"/>
<sequence>MEHINNTTLLIGIKDKNIILNKAIQYDTHIEVTATLDYHPPKCKHCKGKQIKYDF</sequence>